<dbReference type="KEGG" id="ppp:112290529"/>
<dbReference type="PANTHER" id="PTHR34557">
    <property type="entry name" value="PHYTOCHROMOBILIN:FERREDOXIN OXIDOREDUCTASE, CHLOROPLASTIC"/>
    <property type="match status" value="1"/>
</dbReference>
<dbReference type="Gene3D" id="3.40.1500.20">
    <property type="match status" value="1"/>
</dbReference>
<dbReference type="Proteomes" id="UP000006727">
    <property type="component" value="Chromosome 13"/>
</dbReference>
<evidence type="ECO:0008006" key="6">
    <source>
        <dbReference type="Google" id="ProtNLM"/>
    </source>
</evidence>
<dbReference type="STRING" id="3218.A9RF24"/>
<dbReference type="eggNOG" id="ENOG502QXET">
    <property type="taxonomic scope" value="Eukaryota"/>
</dbReference>
<sequence length="405" mass="45410">MALVSSRCGAGGHSLCSRQALETNKVNGRSGSTVIVGGALWSSIGKSCTGAACFVPSAVCVRRGRFVCHGNAWVLRRDQKGGPRGVCLHGDKHTRARNVEIAALNRKDLDACGSGVAEGLFDKFLEYAVRAVEQRADISPLPCQGEFQNMVAADGQSVVKNVAFESTKFRLFRCATINGGDNMQVLNVAICARPEYDLPIFCADFFSTARMNIVVLDLNPLYNTEQRPEYKEKYYSRILPLGNKYAELLPWGDKLTAESIQFFSPIVLWTRPASREEIQETVFRAFKDYLDAWLDMADKANPSNDAYEIAENQESHHRYLMWRATKDPGRYLLMRLFGEPLCERYITEFLFNGVNTLGTKTFLDYFPEYRGVDGSIIKQRSVVGKAYAERPWNKDGTFAPMLHEV</sequence>
<dbReference type="RefSeq" id="XP_024392646.1">
    <property type="nucleotide sequence ID" value="XM_024536878.2"/>
</dbReference>
<keyword evidence="5" id="KW-1185">Reference proteome</keyword>
<organism evidence="3">
    <name type="scientific">Physcomitrium patens</name>
    <name type="common">Spreading-leaved earth moss</name>
    <name type="synonym">Physcomitrella patens</name>
    <dbReference type="NCBI Taxonomy" id="3218"/>
    <lineage>
        <taxon>Eukaryota</taxon>
        <taxon>Viridiplantae</taxon>
        <taxon>Streptophyta</taxon>
        <taxon>Embryophyta</taxon>
        <taxon>Bryophyta</taxon>
        <taxon>Bryophytina</taxon>
        <taxon>Bryopsida</taxon>
        <taxon>Funariidae</taxon>
        <taxon>Funariales</taxon>
        <taxon>Funariaceae</taxon>
        <taxon>Physcomitrium</taxon>
    </lineage>
</organism>
<dbReference type="GO" id="GO:0010024">
    <property type="term" value="P:phytochromobilin biosynthetic process"/>
    <property type="evidence" value="ECO:0007669"/>
    <property type="project" value="InterPro"/>
</dbReference>
<dbReference type="FunCoup" id="A9RF24">
    <property type="interactions" value="430"/>
</dbReference>
<accession>A9RF24</accession>
<dbReference type="HOGENOM" id="CLU_056846_0_0_1"/>
<dbReference type="Gramene" id="Pp3c13_10580V3.1">
    <property type="protein sequence ID" value="Pp3c13_10580V3.1"/>
    <property type="gene ID" value="Pp3c13_10580"/>
</dbReference>
<evidence type="ECO:0000256" key="2">
    <source>
        <dbReference type="ARBA" id="ARBA00023002"/>
    </source>
</evidence>
<dbReference type="GO" id="GO:0016636">
    <property type="term" value="F:oxidoreductase activity, acting on the CH-CH group of donors, iron-sulfur protein as acceptor"/>
    <property type="evidence" value="ECO:0007669"/>
    <property type="project" value="InterPro"/>
</dbReference>
<evidence type="ECO:0000313" key="4">
    <source>
        <dbReference type="EnsemblPlants" id="Pp3c13_10580V3.1"/>
    </source>
</evidence>
<evidence type="ECO:0000313" key="5">
    <source>
        <dbReference type="Proteomes" id="UP000006727"/>
    </source>
</evidence>
<dbReference type="Pfam" id="PF05996">
    <property type="entry name" value="Fe_bilin_red"/>
    <property type="match status" value="1"/>
</dbReference>
<evidence type="ECO:0000313" key="3">
    <source>
        <dbReference type="EMBL" id="PNR42370.1"/>
    </source>
</evidence>
<dbReference type="EMBL" id="ABEU02000013">
    <property type="protein sequence ID" value="PNR42370.1"/>
    <property type="molecule type" value="Genomic_DNA"/>
</dbReference>
<dbReference type="PaxDb" id="3218-PP1S5_380V6.1"/>
<dbReference type="EnsemblPlants" id="Pp3c13_10580V3.1">
    <property type="protein sequence ID" value="Pp3c13_10580V3.1"/>
    <property type="gene ID" value="Pp3c13_10580"/>
</dbReference>
<dbReference type="AlphaFoldDB" id="A9RF24"/>
<dbReference type="GeneID" id="112290529"/>
<reference evidence="3 5" key="1">
    <citation type="journal article" date="2008" name="Science">
        <title>The Physcomitrella genome reveals evolutionary insights into the conquest of land by plants.</title>
        <authorList>
            <person name="Rensing S."/>
            <person name="Lang D."/>
            <person name="Zimmer A."/>
            <person name="Terry A."/>
            <person name="Salamov A."/>
            <person name="Shapiro H."/>
            <person name="Nishiyama T."/>
            <person name="Perroud P.-F."/>
            <person name="Lindquist E."/>
            <person name="Kamisugi Y."/>
            <person name="Tanahashi T."/>
            <person name="Sakakibara K."/>
            <person name="Fujita T."/>
            <person name="Oishi K."/>
            <person name="Shin-I T."/>
            <person name="Kuroki Y."/>
            <person name="Toyoda A."/>
            <person name="Suzuki Y."/>
            <person name="Hashimoto A."/>
            <person name="Yamaguchi K."/>
            <person name="Sugano A."/>
            <person name="Kohara Y."/>
            <person name="Fujiyama A."/>
            <person name="Anterola A."/>
            <person name="Aoki S."/>
            <person name="Ashton N."/>
            <person name="Barbazuk W.B."/>
            <person name="Barker E."/>
            <person name="Bennetzen J."/>
            <person name="Bezanilla M."/>
            <person name="Blankenship R."/>
            <person name="Cho S.H."/>
            <person name="Dutcher S."/>
            <person name="Estelle M."/>
            <person name="Fawcett J.A."/>
            <person name="Gundlach H."/>
            <person name="Hanada K."/>
            <person name="Heyl A."/>
            <person name="Hicks K.A."/>
            <person name="Hugh J."/>
            <person name="Lohr M."/>
            <person name="Mayer K."/>
            <person name="Melkozernov A."/>
            <person name="Murata T."/>
            <person name="Nelson D."/>
            <person name="Pils B."/>
            <person name="Prigge M."/>
            <person name="Reiss B."/>
            <person name="Renner T."/>
            <person name="Rombauts S."/>
            <person name="Rushton P."/>
            <person name="Sanderfoot A."/>
            <person name="Schween G."/>
            <person name="Shiu S.-H."/>
            <person name="Stueber K."/>
            <person name="Theodoulou F.L."/>
            <person name="Tu H."/>
            <person name="Van de Peer Y."/>
            <person name="Verrier P.J."/>
            <person name="Waters E."/>
            <person name="Wood A."/>
            <person name="Yang L."/>
            <person name="Cove D."/>
            <person name="Cuming A."/>
            <person name="Hasebe M."/>
            <person name="Lucas S."/>
            <person name="Mishler D.B."/>
            <person name="Reski R."/>
            <person name="Grigoriev I."/>
            <person name="Quatrano R.S."/>
            <person name="Boore J.L."/>
        </authorList>
    </citation>
    <scope>NUCLEOTIDE SEQUENCE [LARGE SCALE GENOMIC DNA]</scope>
    <source>
        <strain evidence="4 5">cv. Gransden 2004</strain>
    </source>
</reference>
<dbReference type="GO" id="GO:0050897">
    <property type="term" value="F:cobalt ion binding"/>
    <property type="evidence" value="ECO:0007669"/>
    <property type="project" value="InterPro"/>
</dbReference>
<comment type="similarity">
    <text evidence="1">Belongs to the HY2 family.</text>
</comment>
<protein>
    <recommendedName>
        <fullName evidence="6">Phytochromobilin synthase</fullName>
    </recommendedName>
</protein>
<name>A9RF24_PHYPA</name>
<reference evidence="3 5" key="2">
    <citation type="journal article" date="2018" name="Plant J.">
        <title>The Physcomitrella patens chromosome-scale assembly reveals moss genome structure and evolution.</title>
        <authorList>
            <person name="Lang D."/>
            <person name="Ullrich K.K."/>
            <person name="Murat F."/>
            <person name="Fuchs J."/>
            <person name="Jenkins J."/>
            <person name="Haas F.B."/>
            <person name="Piednoel M."/>
            <person name="Gundlach H."/>
            <person name="Van Bel M."/>
            <person name="Meyberg R."/>
            <person name="Vives C."/>
            <person name="Morata J."/>
            <person name="Symeonidi A."/>
            <person name="Hiss M."/>
            <person name="Muchero W."/>
            <person name="Kamisugi Y."/>
            <person name="Saleh O."/>
            <person name="Blanc G."/>
            <person name="Decker E.L."/>
            <person name="van Gessel N."/>
            <person name="Grimwood J."/>
            <person name="Hayes R.D."/>
            <person name="Graham S.W."/>
            <person name="Gunter L.E."/>
            <person name="McDaniel S.F."/>
            <person name="Hoernstein S.N.W."/>
            <person name="Larsson A."/>
            <person name="Li F.W."/>
            <person name="Perroud P.F."/>
            <person name="Phillips J."/>
            <person name="Ranjan P."/>
            <person name="Rokshar D.S."/>
            <person name="Rothfels C.J."/>
            <person name="Schneider L."/>
            <person name="Shu S."/>
            <person name="Stevenson D.W."/>
            <person name="Thummler F."/>
            <person name="Tillich M."/>
            <person name="Villarreal Aguilar J.C."/>
            <person name="Widiez T."/>
            <person name="Wong G.K."/>
            <person name="Wymore A."/>
            <person name="Zhang Y."/>
            <person name="Zimmer A.D."/>
            <person name="Quatrano R.S."/>
            <person name="Mayer K.F.X."/>
            <person name="Goodstein D."/>
            <person name="Casacuberta J.M."/>
            <person name="Vandepoele K."/>
            <person name="Reski R."/>
            <person name="Cuming A.C."/>
            <person name="Tuskan G.A."/>
            <person name="Maumus F."/>
            <person name="Salse J."/>
            <person name="Schmutz J."/>
            <person name="Rensing S.A."/>
        </authorList>
    </citation>
    <scope>NUCLEOTIDE SEQUENCE [LARGE SCALE GENOMIC DNA]</scope>
    <source>
        <strain evidence="4 5">cv. Gransden 2004</strain>
    </source>
</reference>
<keyword evidence="2" id="KW-0560">Oxidoreductase</keyword>
<dbReference type="OMA" id="FRCATIN"/>
<gene>
    <name evidence="4" type="primary">LOC112290529</name>
    <name evidence="3" type="ORF">PHYPA_017199</name>
</gene>
<dbReference type="OrthoDB" id="496703at2759"/>
<proteinExistence type="inferred from homology"/>
<dbReference type="InterPro" id="IPR009249">
    <property type="entry name" value="Ferredoxin-dep_bilin_Rdtase"/>
</dbReference>
<reference evidence="4" key="3">
    <citation type="submission" date="2020-12" db="UniProtKB">
        <authorList>
            <consortium name="EnsemblPlants"/>
        </authorList>
    </citation>
    <scope>IDENTIFICATION</scope>
</reference>
<dbReference type="EnsemblPlants" id="Pp3c13_10580V3.2">
    <property type="protein sequence ID" value="Pp3c13_10580V3.2"/>
    <property type="gene ID" value="Pp3c13_10580"/>
</dbReference>
<dbReference type="PANTHER" id="PTHR34557:SF1">
    <property type="entry name" value="PHYTOCHROMOBILIN:FERREDOXIN OXIDOREDUCTASE, CHLOROPLASTIC"/>
    <property type="match status" value="1"/>
</dbReference>
<dbReference type="Gramene" id="Pp3c13_10580V3.2">
    <property type="protein sequence ID" value="Pp3c13_10580V3.2"/>
    <property type="gene ID" value="Pp3c13_10580"/>
</dbReference>
<evidence type="ECO:0000256" key="1">
    <source>
        <dbReference type="ARBA" id="ARBA00006908"/>
    </source>
</evidence>